<dbReference type="EMBL" id="LKCN02000013">
    <property type="protein sequence ID" value="RCI09928.1"/>
    <property type="molecule type" value="Genomic_DNA"/>
</dbReference>
<sequence>VSSSGRVGGPNTTDSISTLTRNWSDRLNRSGSMGGRRATEKPVGRWRAIHSRSDRLKRSETSGTVAGIHSRSSTRQRTPDCDPSPPDCDPSPPDCDPSPPDYDPSPPECDPSSAKHLSPTPSSETRNRQHNIYTWPSLSRPRACGRALDFFKLHLLLSPERNSSIPLGFSRSERKGMRAGQDLLPFLSCLLAMNLTVDLCSDLLLPLAFRDSPNGMRAGSDLTPFSCRPSNLPNQHGYRRDGDGLGAGTGFDPVSSGNSLHSSLLRLPFPSFRCNCQSNTVIAADSDELGAGIGFGPFSFCVFPLMTAADHFRSFNPSILSRHEQALATCDAVIAADSDGLGAGIGFAPFSSCVFPLMTAADHFRSFNPSILFKTPSNCDLRHGYRCGQRWAWGGLRIWPLFLFCHNRSRFSFLRKNLHLAIRLSLRTAMGMGRARICPFPPSASFLMMTADLFSRTSRRRLSTLKTFPVFLSKKADLIPFPLCIPDHC</sequence>
<organism evidence="2 3">
    <name type="scientific">Ophiocordyceps polyrhachis-furcata BCC 54312</name>
    <dbReference type="NCBI Taxonomy" id="1330021"/>
    <lineage>
        <taxon>Eukaryota</taxon>
        <taxon>Fungi</taxon>
        <taxon>Dikarya</taxon>
        <taxon>Ascomycota</taxon>
        <taxon>Pezizomycotina</taxon>
        <taxon>Sordariomycetes</taxon>
        <taxon>Hypocreomycetidae</taxon>
        <taxon>Hypocreales</taxon>
        <taxon>Ophiocordycipitaceae</taxon>
        <taxon>Ophiocordyceps</taxon>
    </lineage>
</organism>
<evidence type="ECO:0000313" key="2">
    <source>
        <dbReference type="EMBL" id="RCI09928.1"/>
    </source>
</evidence>
<gene>
    <name evidence="2" type="ORF">L249_8616</name>
</gene>
<evidence type="ECO:0000313" key="3">
    <source>
        <dbReference type="Proteomes" id="UP000253664"/>
    </source>
</evidence>
<proteinExistence type="predicted"/>
<feature type="region of interest" description="Disordered" evidence="1">
    <location>
        <begin position="1"/>
        <end position="128"/>
    </location>
</feature>
<feature type="compositionally biased region" description="Pro residues" evidence="1">
    <location>
        <begin position="82"/>
        <end position="109"/>
    </location>
</feature>
<accession>A0A367L698</accession>
<feature type="compositionally biased region" description="Polar residues" evidence="1">
    <location>
        <begin position="1"/>
        <end position="22"/>
    </location>
</feature>
<keyword evidence="3" id="KW-1185">Reference proteome</keyword>
<protein>
    <submittedName>
        <fullName evidence="2">Uncharacterized protein</fullName>
    </submittedName>
</protein>
<dbReference type="AlphaFoldDB" id="A0A367L698"/>
<feature type="compositionally biased region" description="Basic and acidic residues" evidence="1">
    <location>
        <begin position="51"/>
        <end position="60"/>
    </location>
</feature>
<comment type="caution">
    <text evidence="2">The sequence shown here is derived from an EMBL/GenBank/DDBJ whole genome shotgun (WGS) entry which is preliminary data.</text>
</comment>
<dbReference type="Proteomes" id="UP000253664">
    <property type="component" value="Unassembled WGS sequence"/>
</dbReference>
<feature type="compositionally biased region" description="Polar residues" evidence="1">
    <location>
        <begin position="119"/>
        <end position="128"/>
    </location>
</feature>
<name>A0A367L698_9HYPO</name>
<evidence type="ECO:0000256" key="1">
    <source>
        <dbReference type="SAM" id="MobiDB-lite"/>
    </source>
</evidence>
<feature type="non-terminal residue" evidence="2">
    <location>
        <position position="1"/>
    </location>
</feature>
<reference evidence="2 3" key="1">
    <citation type="journal article" date="2015" name="BMC Genomics">
        <title>Insights from the genome of Ophiocordyceps polyrhachis-furcata to pathogenicity and host specificity in insect fungi.</title>
        <authorList>
            <person name="Wichadakul D."/>
            <person name="Kobmoo N."/>
            <person name="Ingsriswang S."/>
            <person name="Tangphatsornruang S."/>
            <person name="Chantasingh D."/>
            <person name="Luangsa-ard J.J."/>
            <person name="Eurwilaichitr L."/>
        </authorList>
    </citation>
    <scope>NUCLEOTIDE SEQUENCE [LARGE SCALE GENOMIC DNA]</scope>
    <source>
        <strain evidence="2 3">BCC 54312</strain>
    </source>
</reference>